<dbReference type="OrthoDB" id="1476984at2759"/>
<proteinExistence type="inferred from homology"/>
<dbReference type="Gene3D" id="1.10.287.130">
    <property type="match status" value="1"/>
</dbReference>
<dbReference type="STRING" id="658196.A0A397TX90"/>
<comment type="similarity">
    <text evidence="1">Belongs to the SIMIBI class G3E GTPase family. ArgK/MeaB subfamily.</text>
</comment>
<dbReference type="Gene3D" id="3.40.50.300">
    <property type="entry name" value="P-loop containing nucleotide triphosphate hydrolases"/>
    <property type="match status" value="1"/>
</dbReference>
<dbReference type="GO" id="GO:0005525">
    <property type="term" value="F:GTP binding"/>
    <property type="evidence" value="ECO:0007669"/>
    <property type="project" value="InterPro"/>
</dbReference>
<evidence type="ECO:0000313" key="3">
    <source>
        <dbReference type="Proteomes" id="UP000265703"/>
    </source>
</evidence>
<dbReference type="EMBL" id="QKYT01000001">
    <property type="protein sequence ID" value="RIA99771.1"/>
    <property type="molecule type" value="Genomic_DNA"/>
</dbReference>
<name>A0A397TX90_9GLOM</name>
<dbReference type="NCBIfam" id="TIGR00750">
    <property type="entry name" value="lao"/>
    <property type="match status" value="1"/>
</dbReference>
<dbReference type="NCBIfam" id="NF006958">
    <property type="entry name" value="PRK09435.1"/>
    <property type="match status" value="1"/>
</dbReference>
<dbReference type="AlphaFoldDB" id="A0A397TX90"/>
<protein>
    <submittedName>
        <fullName evidence="2">ArgK protein</fullName>
    </submittedName>
</protein>
<dbReference type="GO" id="GO:0005737">
    <property type="term" value="C:cytoplasm"/>
    <property type="evidence" value="ECO:0007669"/>
    <property type="project" value="TreeGrafter"/>
</dbReference>
<gene>
    <name evidence="2" type="ORF">C1645_746631</name>
</gene>
<dbReference type="GO" id="GO:0003924">
    <property type="term" value="F:GTPase activity"/>
    <property type="evidence" value="ECO:0007669"/>
    <property type="project" value="InterPro"/>
</dbReference>
<dbReference type="CDD" id="cd03114">
    <property type="entry name" value="MMAA-like"/>
    <property type="match status" value="1"/>
</dbReference>
<dbReference type="SUPFAM" id="SSF52540">
    <property type="entry name" value="P-loop containing nucleoside triphosphate hydrolases"/>
    <property type="match status" value="1"/>
</dbReference>
<dbReference type="PANTHER" id="PTHR23408">
    <property type="entry name" value="METHYLMALONYL-COA MUTASE"/>
    <property type="match status" value="1"/>
</dbReference>
<keyword evidence="3" id="KW-1185">Reference proteome</keyword>
<reference evidence="2 3" key="1">
    <citation type="submission" date="2018-06" db="EMBL/GenBank/DDBJ databases">
        <title>Comparative genomics reveals the genomic features of Rhizophagus irregularis, R. cerebriforme, R. diaphanum and Gigaspora rosea, and their symbiotic lifestyle signature.</title>
        <authorList>
            <person name="Morin E."/>
            <person name="San Clemente H."/>
            <person name="Chen E.C.H."/>
            <person name="De La Providencia I."/>
            <person name="Hainaut M."/>
            <person name="Kuo A."/>
            <person name="Kohler A."/>
            <person name="Murat C."/>
            <person name="Tang N."/>
            <person name="Roy S."/>
            <person name="Loubradou J."/>
            <person name="Henrissat B."/>
            <person name="Grigoriev I.V."/>
            <person name="Corradi N."/>
            <person name="Roux C."/>
            <person name="Martin F.M."/>
        </authorList>
    </citation>
    <scope>NUCLEOTIDE SEQUENCE [LARGE SCALE GENOMIC DNA]</scope>
    <source>
        <strain evidence="2 3">DAOM 227022</strain>
    </source>
</reference>
<evidence type="ECO:0000313" key="2">
    <source>
        <dbReference type="EMBL" id="RIA99771.1"/>
    </source>
</evidence>
<dbReference type="Gene3D" id="1.20.5.170">
    <property type="match status" value="1"/>
</dbReference>
<dbReference type="InterPro" id="IPR005129">
    <property type="entry name" value="GTPase_ArgK"/>
</dbReference>
<dbReference type="Proteomes" id="UP000265703">
    <property type="component" value="Unassembled WGS sequence"/>
</dbReference>
<dbReference type="InterPro" id="IPR027417">
    <property type="entry name" value="P-loop_NTPase"/>
</dbReference>
<dbReference type="Pfam" id="PF03308">
    <property type="entry name" value="MeaB"/>
    <property type="match status" value="1"/>
</dbReference>
<accession>A0A397TX90</accession>
<dbReference type="PANTHER" id="PTHR23408:SF3">
    <property type="entry name" value="METHYLMALONIC ACIDURIA TYPE A PROTEIN, MITOCHONDRIAL"/>
    <property type="match status" value="1"/>
</dbReference>
<evidence type="ECO:0000256" key="1">
    <source>
        <dbReference type="ARBA" id="ARBA00009625"/>
    </source>
</evidence>
<organism evidence="2 3">
    <name type="scientific">Glomus cerebriforme</name>
    <dbReference type="NCBI Taxonomy" id="658196"/>
    <lineage>
        <taxon>Eukaryota</taxon>
        <taxon>Fungi</taxon>
        <taxon>Fungi incertae sedis</taxon>
        <taxon>Mucoromycota</taxon>
        <taxon>Glomeromycotina</taxon>
        <taxon>Glomeromycetes</taxon>
        <taxon>Glomerales</taxon>
        <taxon>Glomeraceae</taxon>
        <taxon>Glomus</taxon>
    </lineage>
</organism>
<comment type="caution">
    <text evidence="2">The sequence shown here is derived from an EMBL/GenBank/DDBJ whole genome shotgun (WGS) entry which is preliminary data.</text>
</comment>
<sequence>MLCPFLNKGRFNVPNFSFSYSTHHDIPPKVLELYKGIKMRDRYHLAKSITLVESIRKDHKIQSQQLLSLILDAQHENTKETGNFTSTFRIGLSGPPGVGKSTFIERFGMHILSQGHRVAVLAVDPSSVKTGGSILGDKTRMPELSRQDDAYVRPSASHGTLGGVARNTNEAMILCEAAGHDVCLVETVGVGQSETMVAEMVDMFVLMVPPAGGDEIQGLKKGIVEISDLIIVNKSDGIFANAAREAMTEYTSALKYLHPRTSFWSPQVIKVSAKTNSGLVEAWELMQDYYNIMKSSGELFKKRGEQRKLWMWRQITSELLDRLGSDKEIKNLVDKLEQKVFNGEMTSGVAADYVVDTFTHKYSITETN</sequence>